<dbReference type="SUPFAM" id="SSF51445">
    <property type="entry name" value="(Trans)glycosidases"/>
    <property type="match status" value="1"/>
</dbReference>
<dbReference type="InterPro" id="IPR001360">
    <property type="entry name" value="Glyco_hydro_1"/>
</dbReference>
<evidence type="ECO:0000256" key="4">
    <source>
        <dbReference type="RuleBase" id="RU003690"/>
    </source>
</evidence>
<dbReference type="Gene3D" id="3.20.20.80">
    <property type="entry name" value="Glycosidases"/>
    <property type="match status" value="1"/>
</dbReference>
<dbReference type="AlphaFoldDB" id="A0AAW2TQU3"/>
<accession>A0AAW2TQU3</accession>
<comment type="similarity">
    <text evidence="1 4">Belongs to the glycosyl hydrolase 1 family.</text>
</comment>
<reference evidence="6" key="2">
    <citation type="journal article" date="2024" name="Plant">
        <title>Genomic evolution and insights into agronomic trait innovations of Sesamum species.</title>
        <authorList>
            <person name="Miao H."/>
            <person name="Wang L."/>
            <person name="Qu L."/>
            <person name="Liu H."/>
            <person name="Sun Y."/>
            <person name="Le M."/>
            <person name="Wang Q."/>
            <person name="Wei S."/>
            <person name="Zheng Y."/>
            <person name="Lin W."/>
            <person name="Duan Y."/>
            <person name="Cao H."/>
            <person name="Xiong S."/>
            <person name="Wang X."/>
            <person name="Wei L."/>
            <person name="Li C."/>
            <person name="Ma Q."/>
            <person name="Ju M."/>
            <person name="Zhao R."/>
            <person name="Li G."/>
            <person name="Mu C."/>
            <person name="Tian Q."/>
            <person name="Mei H."/>
            <person name="Zhang T."/>
            <person name="Gao T."/>
            <person name="Zhang H."/>
        </authorList>
    </citation>
    <scope>NUCLEOTIDE SEQUENCE</scope>
    <source>
        <strain evidence="6">KEN1</strain>
    </source>
</reference>
<gene>
    <name evidence="6" type="ORF">Slati_3996900</name>
</gene>
<protein>
    <submittedName>
        <fullName evidence="6">Beta-glucosidase 18</fullName>
    </submittedName>
</protein>
<evidence type="ECO:0000256" key="2">
    <source>
        <dbReference type="ARBA" id="ARBA00022801"/>
    </source>
</evidence>
<dbReference type="InterPro" id="IPR033132">
    <property type="entry name" value="GH_1_N_CS"/>
</dbReference>
<reference evidence="6" key="1">
    <citation type="submission" date="2020-06" db="EMBL/GenBank/DDBJ databases">
        <authorList>
            <person name="Li T."/>
            <person name="Hu X."/>
            <person name="Zhang T."/>
            <person name="Song X."/>
            <person name="Zhang H."/>
            <person name="Dai N."/>
            <person name="Sheng W."/>
            <person name="Hou X."/>
            <person name="Wei L."/>
        </authorList>
    </citation>
    <scope>NUCLEOTIDE SEQUENCE</scope>
    <source>
        <strain evidence="6">KEN1</strain>
        <tissue evidence="6">Leaf</tissue>
    </source>
</reference>
<keyword evidence="2" id="KW-0378">Hydrolase</keyword>
<dbReference type="PRINTS" id="PR00131">
    <property type="entry name" value="GLHYDRLASE1"/>
</dbReference>
<evidence type="ECO:0000313" key="6">
    <source>
        <dbReference type="EMBL" id="KAL0406830.1"/>
    </source>
</evidence>
<dbReference type="FunFam" id="3.20.20.80:FF:000020">
    <property type="entry name" value="Beta-glucosidase 12"/>
    <property type="match status" value="1"/>
</dbReference>
<evidence type="ECO:0000256" key="1">
    <source>
        <dbReference type="ARBA" id="ARBA00010838"/>
    </source>
</evidence>
<dbReference type="Pfam" id="PF00232">
    <property type="entry name" value="Glyco_hydro_1"/>
    <property type="match status" value="1"/>
</dbReference>
<organism evidence="6">
    <name type="scientific">Sesamum latifolium</name>
    <dbReference type="NCBI Taxonomy" id="2727402"/>
    <lineage>
        <taxon>Eukaryota</taxon>
        <taxon>Viridiplantae</taxon>
        <taxon>Streptophyta</taxon>
        <taxon>Embryophyta</taxon>
        <taxon>Tracheophyta</taxon>
        <taxon>Spermatophyta</taxon>
        <taxon>Magnoliopsida</taxon>
        <taxon>eudicotyledons</taxon>
        <taxon>Gunneridae</taxon>
        <taxon>Pentapetalae</taxon>
        <taxon>asterids</taxon>
        <taxon>lamiids</taxon>
        <taxon>Lamiales</taxon>
        <taxon>Pedaliaceae</taxon>
        <taxon>Sesamum</taxon>
    </lineage>
</organism>
<keyword evidence="3" id="KW-0326">Glycosidase</keyword>
<sequence length="529" mass="60185">MTWVFVSHCLILLLLSAAISSAEEQVHIKRSDFPHGFHFGASTSAYQIEGAVLEDGKGLSNWDVYCRIKGNIADGTNGDIANDHYHRYMEDIEIIHSLGLTAYRFSISWSRVLPRGRLGGVNQAGINFYNTIIDNLLLRGIQPFVTIFHDEYPQELEDRFSGWLSPVMQEEFLHFAETCFKHFADRVKYWMTMNEPSLFAEMAYERAMFPLARCSPPFGRCASGNSDVEPLIAVHNMLLAHGKAAKLYREQYRSKVKGVIGITVCAYMYTPLRDVEDDREAANRALAFNVGWTLDPLVLGDYPPEMRRYHGSKLPSFSSEERELLRDSIDFMGINHYGKLYAKDCIHSSCICNDSNYNLGSDRLIRGFVFTTGERNGVTIGEPTGTSQFFVVPRGMEDIVNYMKERYHNKPMFVTENGYCSPGNEDDIYQHDVKRVRYHQSYLASLAQAVRNGADVRGYFIWSLMDNFEWSSGYSLKFGIYRIDPQTLNRIPKLSATWYKDFLSNSSHGGVDLSSTVPDGSKDVSRLHS</sequence>
<evidence type="ECO:0000256" key="3">
    <source>
        <dbReference type="ARBA" id="ARBA00023295"/>
    </source>
</evidence>
<feature type="chain" id="PRO_5043553906" evidence="5">
    <location>
        <begin position="23"/>
        <end position="529"/>
    </location>
</feature>
<proteinExistence type="inferred from homology"/>
<dbReference type="EMBL" id="JACGWN010000014">
    <property type="protein sequence ID" value="KAL0406830.1"/>
    <property type="molecule type" value="Genomic_DNA"/>
</dbReference>
<evidence type="ECO:0000256" key="5">
    <source>
        <dbReference type="SAM" id="SignalP"/>
    </source>
</evidence>
<keyword evidence="5" id="KW-0732">Signal</keyword>
<dbReference type="GO" id="GO:0008422">
    <property type="term" value="F:beta-glucosidase activity"/>
    <property type="evidence" value="ECO:0007669"/>
    <property type="project" value="TreeGrafter"/>
</dbReference>
<name>A0AAW2TQU3_9LAMI</name>
<comment type="caution">
    <text evidence="6">The sequence shown here is derived from an EMBL/GenBank/DDBJ whole genome shotgun (WGS) entry which is preliminary data.</text>
</comment>
<dbReference type="GO" id="GO:0005975">
    <property type="term" value="P:carbohydrate metabolic process"/>
    <property type="evidence" value="ECO:0007669"/>
    <property type="project" value="InterPro"/>
</dbReference>
<dbReference type="PANTHER" id="PTHR10353">
    <property type="entry name" value="GLYCOSYL HYDROLASE"/>
    <property type="match status" value="1"/>
</dbReference>
<dbReference type="PANTHER" id="PTHR10353:SF175">
    <property type="entry name" value="BETA-GLUCOSIDASE 18-LIKE ISOFORM X1"/>
    <property type="match status" value="1"/>
</dbReference>
<dbReference type="PROSITE" id="PS00653">
    <property type="entry name" value="GLYCOSYL_HYDROL_F1_2"/>
    <property type="match status" value="1"/>
</dbReference>
<dbReference type="InterPro" id="IPR017853">
    <property type="entry name" value="GH"/>
</dbReference>
<feature type="signal peptide" evidence="5">
    <location>
        <begin position="1"/>
        <end position="22"/>
    </location>
</feature>